<dbReference type="AlphaFoldDB" id="A0A1C9C7G6"/>
<dbReference type="GO" id="GO:0016020">
    <property type="term" value="C:membrane"/>
    <property type="evidence" value="ECO:0007669"/>
    <property type="project" value="UniProtKB-SubCell"/>
</dbReference>
<geneLocation type="plastid" evidence="8"/>
<dbReference type="EMBL" id="KX284709">
    <property type="protein sequence ID" value="AOM64323.1"/>
    <property type="molecule type" value="Genomic_DNA"/>
</dbReference>
<reference evidence="8" key="1">
    <citation type="journal article" date="2016" name="BMC Biol.">
        <title>Parallel evolution of highly conserved plastid genome architecture in red seaweeds and seed plants.</title>
        <authorList>
            <person name="Lee J."/>
            <person name="Cho C.H."/>
            <person name="Park S.I."/>
            <person name="Choi J.W."/>
            <person name="Song H.S."/>
            <person name="West J.A."/>
            <person name="Bhattacharya D."/>
            <person name="Yoon H.S."/>
        </authorList>
    </citation>
    <scope>NUCLEOTIDE SEQUENCE</scope>
</reference>
<organism evidence="8">
    <name type="scientific">Rhodymenia pseudopalmata</name>
    <name type="common">Red alga</name>
    <dbReference type="NCBI Taxonomy" id="31502"/>
    <lineage>
        <taxon>Eukaryota</taxon>
        <taxon>Rhodophyta</taxon>
        <taxon>Florideophyceae</taxon>
        <taxon>Rhodymeniophycidae</taxon>
        <taxon>Rhodymeniales</taxon>
        <taxon>Rhodymeniaceae</taxon>
        <taxon>Rhodymenia</taxon>
    </lineage>
</organism>
<dbReference type="HAMAP" id="MF_01416">
    <property type="entry name" value="ATP_synth_delta_bact"/>
    <property type="match status" value="1"/>
</dbReference>
<dbReference type="InterPro" id="IPR000711">
    <property type="entry name" value="ATPase_OSCP/dsu"/>
</dbReference>
<keyword evidence="7" id="KW-0066">ATP synthesis</keyword>
<evidence type="ECO:0000256" key="4">
    <source>
        <dbReference type="ARBA" id="ARBA00022781"/>
    </source>
</evidence>
<dbReference type="PROSITE" id="PS00389">
    <property type="entry name" value="ATPASE_DELTA"/>
    <property type="match status" value="1"/>
</dbReference>
<comment type="similarity">
    <text evidence="2">Belongs to the ATPase delta chain family.</text>
</comment>
<evidence type="ECO:0000256" key="5">
    <source>
        <dbReference type="ARBA" id="ARBA00023065"/>
    </source>
</evidence>
<dbReference type="GO" id="GO:0046933">
    <property type="term" value="F:proton-transporting ATP synthase activity, rotational mechanism"/>
    <property type="evidence" value="ECO:0007669"/>
    <property type="project" value="InterPro"/>
</dbReference>
<dbReference type="GeneID" id="29069448"/>
<sequence>MSNQSLLSKVAIPYAEALLESAQENNLIKNIGEDLSAILNILSESNDLKIFLDNPLITPLLKKDVLNKLLLNQVNDFVLRFLLVLIDRRRISLINVVAEKYLELSYKLESTVVAEVSTAVTLTEAQQENLIKKLKDLTGSHQVKLLMHIDTELIAGFTVKIGSRVIDASLSGKLKQIAFYLNNK</sequence>
<accession>A0A1C9C7G6</accession>
<evidence type="ECO:0000313" key="8">
    <source>
        <dbReference type="EMBL" id="AOM64323.1"/>
    </source>
</evidence>
<name>A0A1C9C7G6_RHOPU</name>
<dbReference type="Pfam" id="PF00213">
    <property type="entry name" value="OSCP"/>
    <property type="match status" value="1"/>
</dbReference>
<comment type="subcellular location">
    <subcellularLocation>
        <location evidence="1">Membrane</location>
    </subcellularLocation>
</comment>
<dbReference type="InterPro" id="IPR026015">
    <property type="entry name" value="ATP_synth_OSCP/delta_N_sf"/>
</dbReference>
<dbReference type="NCBIfam" id="TIGR01145">
    <property type="entry name" value="ATP_synt_delta"/>
    <property type="match status" value="1"/>
</dbReference>
<dbReference type="PANTHER" id="PTHR11910">
    <property type="entry name" value="ATP SYNTHASE DELTA CHAIN"/>
    <property type="match status" value="1"/>
</dbReference>
<dbReference type="SUPFAM" id="SSF47928">
    <property type="entry name" value="N-terminal domain of the delta subunit of the F1F0-ATP synthase"/>
    <property type="match status" value="1"/>
</dbReference>
<keyword evidence="8" id="KW-0934">Plastid</keyword>
<keyword evidence="3" id="KW-0813">Transport</keyword>
<keyword evidence="6" id="KW-0472">Membrane</keyword>
<dbReference type="InterPro" id="IPR020781">
    <property type="entry name" value="ATPase_OSCP/d_CS"/>
</dbReference>
<proteinExistence type="inferred from homology"/>
<evidence type="ECO:0000256" key="1">
    <source>
        <dbReference type="ARBA" id="ARBA00004370"/>
    </source>
</evidence>
<evidence type="ECO:0000256" key="7">
    <source>
        <dbReference type="ARBA" id="ARBA00023310"/>
    </source>
</evidence>
<evidence type="ECO:0000256" key="2">
    <source>
        <dbReference type="ARBA" id="ARBA00007046"/>
    </source>
</evidence>
<dbReference type="RefSeq" id="YP_009293641.1">
    <property type="nucleotide sequence ID" value="NC_031144.1"/>
</dbReference>
<gene>
    <name evidence="8" type="primary">atpD</name>
    <name evidence="8" type="ORF">Rhodyp_045</name>
</gene>
<dbReference type="PRINTS" id="PR00125">
    <property type="entry name" value="ATPASEDELTA"/>
</dbReference>
<evidence type="ECO:0000256" key="6">
    <source>
        <dbReference type="ARBA" id="ARBA00023136"/>
    </source>
</evidence>
<evidence type="ECO:0000256" key="3">
    <source>
        <dbReference type="ARBA" id="ARBA00022448"/>
    </source>
</evidence>
<keyword evidence="5" id="KW-0406">Ion transport</keyword>
<protein>
    <submittedName>
        <fullName evidence="8">ATP synthase CF1 delta subunit</fullName>
    </submittedName>
</protein>
<keyword evidence="4" id="KW-0375">Hydrogen ion transport</keyword>
<dbReference type="Gene3D" id="1.10.520.20">
    <property type="entry name" value="N-terminal domain of the delta subunit of the F1F0-ATP synthase"/>
    <property type="match status" value="1"/>
</dbReference>